<dbReference type="AlphaFoldDB" id="A0A246B6I6"/>
<evidence type="ECO:0008006" key="3">
    <source>
        <dbReference type="Google" id="ProtNLM"/>
    </source>
</evidence>
<dbReference type="EMBL" id="JASZ02000061">
    <property type="protein sequence ID" value="OWK96983.1"/>
    <property type="molecule type" value="Genomic_DNA"/>
</dbReference>
<proteinExistence type="predicted"/>
<comment type="caution">
    <text evidence="1">The sequence shown here is derived from an EMBL/GenBank/DDBJ whole genome shotgun (WGS) entry which is preliminary data.</text>
</comment>
<name>A0A246B6I6_9FLAO</name>
<organism evidence="1 2">
    <name type="scientific">Kaistella haifensis DSM 19056</name>
    <dbReference type="NCBI Taxonomy" id="1450526"/>
    <lineage>
        <taxon>Bacteria</taxon>
        <taxon>Pseudomonadati</taxon>
        <taxon>Bacteroidota</taxon>
        <taxon>Flavobacteriia</taxon>
        <taxon>Flavobacteriales</taxon>
        <taxon>Weeksellaceae</taxon>
        <taxon>Chryseobacterium group</taxon>
        <taxon>Kaistella</taxon>
    </lineage>
</organism>
<gene>
    <name evidence="1" type="ORF">AP75_13620</name>
</gene>
<reference evidence="1 2" key="2">
    <citation type="submission" date="2017-05" db="EMBL/GenBank/DDBJ databases">
        <title>Genome of Chryseobacterium haifense.</title>
        <authorList>
            <person name="Newman J.D."/>
        </authorList>
    </citation>
    <scope>NUCLEOTIDE SEQUENCE [LARGE SCALE GENOMIC DNA]</scope>
    <source>
        <strain evidence="1 2">DSM 19056</strain>
    </source>
</reference>
<reference evidence="1 2" key="1">
    <citation type="submission" date="2014-01" db="EMBL/GenBank/DDBJ databases">
        <authorList>
            <consortium name="Genome Consortium for Active Teaching"/>
            <person name="Sontag T.C."/>
            <person name="Newman J.D."/>
        </authorList>
    </citation>
    <scope>NUCLEOTIDE SEQUENCE [LARGE SCALE GENOMIC DNA]</scope>
    <source>
        <strain evidence="1 2">DSM 19056</strain>
    </source>
</reference>
<dbReference type="Pfam" id="PF21983">
    <property type="entry name" value="NikA-like"/>
    <property type="match status" value="1"/>
</dbReference>
<dbReference type="InterPro" id="IPR053842">
    <property type="entry name" value="NikA-like"/>
</dbReference>
<accession>A0A246B6I6</accession>
<evidence type="ECO:0000313" key="2">
    <source>
        <dbReference type="Proteomes" id="UP000197587"/>
    </source>
</evidence>
<dbReference type="Proteomes" id="UP000197587">
    <property type="component" value="Unassembled WGS sequence"/>
</dbReference>
<keyword evidence="2" id="KW-1185">Reference proteome</keyword>
<sequence length="81" mass="9423">MKIMKSKKIEVRVTLQERDEIIAKSREAGLSISEYMRRSAIDKKLNVRFSKEELEAWKNLTYISNALKNLGNILNKKIGKI</sequence>
<protein>
    <recommendedName>
        <fullName evidence="3">Mobilization protein</fullName>
    </recommendedName>
</protein>
<evidence type="ECO:0000313" key="1">
    <source>
        <dbReference type="EMBL" id="OWK96983.1"/>
    </source>
</evidence>